<dbReference type="EMBL" id="PIQN01000003">
    <property type="protein sequence ID" value="PKA44967.1"/>
    <property type="molecule type" value="Genomic_DNA"/>
</dbReference>
<dbReference type="PANTHER" id="PTHR12126:SF11">
    <property type="entry name" value="NADH DEHYDROGENASE [UBIQUINONE] 1 ALPHA SUBCOMPLEX SUBUNIT 9, MITOCHONDRIAL"/>
    <property type="match status" value="1"/>
</dbReference>
<organism evidence="2 3">
    <name type="scientific">Rhizobium sullae</name>
    <name type="common">Rhizobium hedysari</name>
    <dbReference type="NCBI Taxonomy" id="50338"/>
    <lineage>
        <taxon>Bacteria</taxon>
        <taxon>Pseudomonadati</taxon>
        <taxon>Pseudomonadota</taxon>
        <taxon>Alphaproteobacteria</taxon>
        <taxon>Hyphomicrobiales</taxon>
        <taxon>Rhizobiaceae</taxon>
        <taxon>Rhizobium/Agrobacterium group</taxon>
        <taxon>Rhizobium</taxon>
    </lineage>
</organism>
<proteinExistence type="predicted"/>
<accession>A0A2N0DFV2</accession>
<dbReference type="STRING" id="1041146.GCA_000427985_05534"/>
<sequence>MKITVMGASGLIGAPLVQNLQRRGIEVIPASPSFGVDSVTGEGLEAAVAGADVVIDVTNAASFGDNSALAFFKTSTRNLLAASVDAGVGHYLALSVVGTPRLVESDYFRAKMVQENLIRASRKPYTILHSTQFFEFIGGVIDMGANGGGFRLPPASIQPISAADVSDVLAELALGAASNDTVEIAGPERFGLDEIARMHLAANEDRRQVISDDKASYYGVELNDDTLLPSQGARTSSRRYLDWLFLKMAG</sequence>
<evidence type="ECO:0000259" key="1">
    <source>
        <dbReference type="Pfam" id="PF13460"/>
    </source>
</evidence>
<name>A0A2N0DFV2_RHISU</name>
<dbReference type="AlphaFoldDB" id="A0A2N0DFV2"/>
<dbReference type="GO" id="GO:0044877">
    <property type="term" value="F:protein-containing complex binding"/>
    <property type="evidence" value="ECO:0007669"/>
    <property type="project" value="TreeGrafter"/>
</dbReference>
<gene>
    <name evidence="2" type="ORF">CWR43_03905</name>
</gene>
<protein>
    <submittedName>
        <fullName evidence="2">LysR family transcriptional regulator</fullName>
    </submittedName>
</protein>
<evidence type="ECO:0000313" key="2">
    <source>
        <dbReference type="EMBL" id="PKA44967.1"/>
    </source>
</evidence>
<dbReference type="SUPFAM" id="SSF51735">
    <property type="entry name" value="NAD(P)-binding Rossmann-fold domains"/>
    <property type="match status" value="1"/>
</dbReference>
<reference evidence="2 3" key="1">
    <citation type="submission" date="2017-11" db="EMBL/GenBank/DDBJ databases">
        <authorList>
            <person name="Han C.G."/>
        </authorList>
    </citation>
    <scope>NUCLEOTIDE SEQUENCE [LARGE SCALE GENOMIC DNA]</scope>
    <source>
        <strain evidence="2 3">HCNT1</strain>
    </source>
</reference>
<comment type="caution">
    <text evidence="2">The sequence shown here is derived from an EMBL/GenBank/DDBJ whole genome shotgun (WGS) entry which is preliminary data.</text>
</comment>
<dbReference type="PANTHER" id="PTHR12126">
    <property type="entry name" value="NADH-UBIQUINONE OXIDOREDUCTASE 39 KDA SUBUNIT-RELATED"/>
    <property type="match status" value="1"/>
</dbReference>
<dbReference type="Proteomes" id="UP000232164">
    <property type="component" value="Unassembled WGS sequence"/>
</dbReference>
<dbReference type="RefSeq" id="WP_100770472.1">
    <property type="nucleotide sequence ID" value="NZ_PIQN01000003.1"/>
</dbReference>
<dbReference type="InterPro" id="IPR036291">
    <property type="entry name" value="NAD(P)-bd_dom_sf"/>
</dbReference>
<dbReference type="InterPro" id="IPR051207">
    <property type="entry name" value="ComplexI_NDUFA9_subunit"/>
</dbReference>
<evidence type="ECO:0000313" key="3">
    <source>
        <dbReference type="Proteomes" id="UP000232164"/>
    </source>
</evidence>
<feature type="domain" description="NAD(P)-binding" evidence="1">
    <location>
        <begin position="42"/>
        <end position="172"/>
    </location>
</feature>
<dbReference type="Gene3D" id="3.40.50.720">
    <property type="entry name" value="NAD(P)-binding Rossmann-like Domain"/>
    <property type="match status" value="1"/>
</dbReference>
<reference evidence="2 3" key="2">
    <citation type="submission" date="2017-12" db="EMBL/GenBank/DDBJ databases">
        <title>Genome sequence of Rhizobium sullae HCNT1 isolated from Sulla coronaria nodules and featuring peculiar denitrification phenotypes.</title>
        <authorList>
            <person name="De Diego-Diaz B."/>
            <person name="Treu L."/>
            <person name="Campanaro S."/>
            <person name="Da Silva Duarte V."/>
            <person name="Basaglia M."/>
            <person name="Favaro L."/>
            <person name="Casella S."/>
            <person name="Squartini A."/>
        </authorList>
    </citation>
    <scope>NUCLEOTIDE SEQUENCE [LARGE SCALE GENOMIC DNA]</scope>
    <source>
        <strain evidence="2 3">HCNT1</strain>
    </source>
</reference>
<dbReference type="InterPro" id="IPR016040">
    <property type="entry name" value="NAD(P)-bd_dom"/>
</dbReference>
<dbReference type="Pfam" id="PF13460">
    <property type="entry name" value="NAD_binding_10"/>
    <property type="match status" value="1"/>
</dbReference>